<dbReference type="STRING" id="341454.A0A4S2MU97"/>
<dbReference type="PROSITE" id="PS51152">
    <property type="entry name" value="NFYA_HAP2_2"/>
    <property type="match status" value="1"/>
</dbReference>
<evidence type="ECO:0000256" key="5">
    <source>
        <dbReference type="ARBA" id="ARBA00023242"/>
    </source>
</evidence>
<evidence type="ECO:0000313" key="9">
    <source>
        <dbReference type="Proteomes" id="UP000298138"/>
    </source>
</evidence>
<dbReference type="GO" id="GO:0003700">
    <property type="term" value="F:DNA-binding transcription factor activity"/>
    <property type="evidence" value="ECO:0007669"/>
    <property type="project" value="UniProtKB-UniRule"/>
</dbReference>
<evidence type="ECO:0000313" key="8">
    <source>
        <dbReference type="EMBL" id="TGZ80100.1"/>
    </source>
</evidence>
<protein>
    <recommendedName>
        <fullName evidence="6">Transcriptional activator HAP2</fullName>
    </recommendedName>
</protein>
<comment type="function">
    <text evidence="6">Component of the sequence-specific heterotrimeric transcription factor (NF-Y) which specifically recognizes a 5'-CCAAT-3' box motif found in the promoters of its target genes.</text>
</comment>
<evidence type="ECO:0000256" key="6">
    <source>
        <dbReference type="RuleBase" id="RU367155"/>
    </source>
</evidence>
<dbReference type="OrthoDB" id="1097733at2759"/>
<reference evidence="8 9" key="1">
    <citation type="submission" date="2019-04" db="EMBL/GenBank/DDBJ databases">
        <title>Comparative genomics and transcriptomics to analyze fruiting body development in filamentous ascomycetes.</title>
        <authorList>
            <consortium name="DOE Joint Genome Institute"/>
            <person name="Lutkenhaus R."/>
            <person name="Traeger S."/>
            <person name="Breuer J."/>
            <person name="Kuo A."/>
            <person name="Lipzen A."/>
            <person name="Pangilinan J."/>
            <person name="Dilworth D."/>
            <person name="Sandor L."/>
            <person name="Poggeler S."/>
            <person name="Barry K."/>
            <person name="Grigoriev I.V."/>
            <person name="Nowrousian M."/>
        </authorList>
    </citation>
    <scope>NUCLEOTIDE SEQUENCE [LARGE SCALE GENOMIC DNA]</scope>
    <source>
        <strain evidence="8 9">CBS 389.68</strain>
    </source>
</reference>
<gene>
    <name evidence="8" type="ORF">EX30DRAFT_69436</name>
</gene>
<comment type="similarity">
    <text evidence="6">Belongs to the NFYA/HAP2 subunit family.</text>
</comment>
<keyword evidence="5 6" id="KW-0539">Nucleus</keyword>
<keyword evidence="9" id="KW-1185">Reference proteome</keyword>
<feature type="compositionally biased region" description="Polar residues" evidence="7">
    <location>
        <begin position="302"/>
        <end position="343"/>
    </location>
</feature>
<dbReference type="EMBL" id="ML220127">
    <property type="protein sequence ID" value="TGZ80100.1"/>
    <property type="molecule type" value="Genomic_DNA"/>
</dbReference>
<evidence type="ECO:0000256" key="4">
    <source>
        <dbReference type="ARBA" id="ARBA00023163"/>
    </source>
</evidence>
<dbReference type="Proteomes" id="UP000298138">
    <property type="component" value="Unassembled WGS sequence"/>
</dbReference>
<dbReference type="SMART" id="SM00521">
    <property type="entry name" value="CBF"/>
    <property type="match status" value="1"/>
</dbReference>
<feature type="region of interest" description="Disordered" evidence="7">
    <location>
        <begin position="1"/>
        <end position="37"/>
    </location>
</feature>
<evidence type="ECO:0000256" key="2">
    <source>
        <dbReference type="ARBA" id="ARBA00023015"/>
    </source>
</evidence>
<dbReference type="Gene3D" id="6.10.250.2430">
    <property type="match status" value="1"/>
</dbReference>
<evidence type="ECO:0000256" key="3">
    <source>
        <dbReference type="ARBA" id="ARBA00023125"/>
    </source>
</evidence>
<dbReference type="GO" id="GO:0005634">
    <property type="term" value="C:nucleus"/>
    <property type="evidence" value="ECO:0007669"/>
    <property type="project" value="UniProtKB-SubCell"/>
</dbReference>
<evidence type="ECO:0000256" key="1">
    <source>
        <dbReference type="ARBA" id="ARBA00004123"/>
    </source>
</evidence>
<dbReference type="PANTHER" id="PTHR12632">
    <property type="entry name" value="TRANSCRIPTION FACTOR NF-Y ALPHA-RELATED"/>
    <property type="match status" value="1"/>
</dbReference>
<evidence type="ECO:0000256" key="7">
    <source>
        <dbReference type="SAM" id="MobiDB-lite"/>
    </source>
</evidence>
<dbReference type="GO" id="GO:0003677">
    <property type="term" value="F:DNA binding"/>
    <property type="evidence" value="ECO:0007669"/>
    <property type="project" value="UniProtKB-KW"/>
</dbReference>
<keyword evidence="3 6" id="KW-0238">DNA-binding</keyword>
<dbReference type="AlphaFoldDB" id="A0A4S2MU97"/>
<dbReference type="PRINTS" id="PR00616">
    <property type="entry name" value="CCAATSUBUNTB"/>
</dbReference>
<proteinExistence type="inferred from homology"/>
<feature type="region of interest" description="Disordered" evidence="7">
    <location>
        <begin position="89"/>
        <end position="223"/>
    </location>
</feature>
<keyword evidence="4 6" id="KW-0804">Transcription</keyword>
<comment type="subunit">
    <text evidence="6">Heterotrimer.</text>
</comment>
<name>A0A4S2MU97_9PEZI</name>
<feature type="compositionally biased region" description="Polar residues" evidence="7">
    <location>
        <begin position="98"/>
        <end position="140"/>
    </location>
</feature>
<feature type="region of interest" description="Disordered" evidence="7">
    <location>
        <begin position="253"/>
        <end position="377"/>
    </location>
</feature>
<dbReference type="InterPro" id="IPR001289">
    <property type="entry name" value="NFYA"/>
</dbReference>
<accession>A0A4S2MU97</accession>
<organism evidence="8 9">
    <name type="scientific">Ascodesmis nigricans</name>
    <dbReference type="NCBI Taxonomy" id="341454"/>
    <lineage>
        <taxon>Eukaryota</taxon>
        <taxon>Fungi</taxon>
        <taxon>Dikarya</taxon>
        <taxon>Ascomycota</taxon>
        <taxon>Pezizomycotina</taxon>
        <taxon>Pezizomycetes</taxon>
        <taxon>Pezizales</taxon>
        <taxon>Ascodesmidaceae</taxon>
        <taxon>Ascodesmis</taxon>
    </lineage>
</organism>
<sequence length="377" mass="39698">MDTYTRYQPSHTAHHPHVAAAGFGSPHTASGASLHSQPSYQSYSGYSIGGLGAQTGASTSATGSATGTGNGGYYGLHGADGISMQVTNRAQKGPQASPRMSATTSKPKSERAQQQQRSPQLSNAASGNQSTANGMGQPSAHNPGLSGGPPLPSARRMSHQQGSAGSPAMQHAQPVNTARPSMPAQVTAPQQTMASQTAPPTSQPPPPPSAQVHPQSPEIVAEETPLFVNAKQFHRILKRRVARQKLEEALRLTSKQRKPYLHESRHNHAMRRPRGPGGRFLTAEEVAELERKKKENAGDISTEGNPQQQQLDNQNHVTQTPSKPQQNAYGGSPINTTPGSTGSLKRKAGAVGMSNTTPMKKARQVNGRAGGPIVSEV</sequence>
<dbReference type="Pfam" id="PF02045">
    <property type="entry name" value="CBFB_NFYA"/>
    <property type="match status" value="1"/>
</dbReference>
<comment type="subcellular location">
    <subcellularLocation>
        <location evidence="1 6">Nucleus</location>
    </subcellularLocation>
</comment>
<feature type="compositionally biased region" description="Polar residues" evidence="7">
    <location>
        <begin position="1"/>
        <end position="11"/>
    </location>
</feature>
<dbReference type="InParanoid" id="A0A4S2MU97"/>
<keyword evidence="2 6" id="KW-0805">Transcription regulation</keyword>
<feature type="compositionally biased region" description="Basic and acidic residues" evidence="7">
    <location>
        <begin position="288"/>
        <end position="297"/>
    </location>
</feature>